<comment type="similarity">
    <text evidence="2">Belongs to the archaeal/bacterial/fungal opsin family.</text>
</comment>
<dbReference type="EMBL" id="KV417304">
    <property type="protein sequence ID" value="KZO93138.1"/>
    <property type="molecule type" value="Genomic_DNA"/>
</dbReference>
<dbReference type="PANTHER" id="PTHR28286:SF1">
    <property type="entry name" value="30 KDA HEAT SHOCK PROTEIN-RELATED"/>
    <property type="match status" value="1"/>
</dbReference>
<evidence type="ECO:0000256" key="1">
    <source>
        <dbReference type="ARBA" id="ARBA00004141"/>
    </source>
</evidence>
<dbReference type="SMART" id="SM01021">
    <property type="entry name" value="Bac_rhodopsin"/>
    <property type="match status" value="1"/>
</dbReference>
<feature type="transmembrane region" description="Helical" evidence="6">
    <location>
        <begin position="14"/>
        <end position="33"/>
    </location>
</feature>
<keyword evidence="8" id="KW-1185">Reference proteome</keyword>
<dbReference type="SUPFAM" id="SSF81321">
    <property type="entry name" value="Family A G protein-coupled receptor-like"/>
    <property type="match status" value="1"/>
</dbReference>
<evidence type="ECO:0000313" key="7">
    <source>
        <dbReference type="EMBL" id="KZO93138.1"/>
    </source>
</evidence>
<evidence type="ECO:0000256" key="6">
    <source>
        <dbReference type="SAM" id="Phobius"/>
    </source>
</evidence>
<dbReference type="Proteomes" id="UP000076738">
    <property type="component" value="Unassembled WGS sequence"/>
</dbReference>
<dbReference type="InterPro" id="IPR001425">
    <property type="entry name" value="Arc/bac/fun_rhodopsins"/>
</dbReference>
<reference evidence="7 8" key="1">
    <citation type="journal article" date="2016" name="Mol. Biol. Evol.">
        <title>Comparative Genomics of Early-Diverging Mushroom-Forming Fungi Provides Insights into the Origins of Lignocellulose Decay Capabilities.</title>
        <authorList>
            <person name="Nagy L.G."/>
            <person name="Riley R."/>
            <person name="Tritt A."/>
            <person name="Adam C."/>
            <person name="Daum C."/>
            <person name="Floudas D."/>
            <person name="Sun H."/>
            <person name="Yadav J.S."/>
            <person name="Pangilinan J."/>
            <person name="Larsson K.H."/>
            <person name="Matsuura K."/>
            <person name="Barry K."/>
            <person name="Labutti K."/>
            <person name="Kuo R."/>
            <person name="Ohm R.A."/>
            <person name="Bhattacharya S.S."/>
            <person name="Shirouzu T."/>
            <person name="Yoshinaga Y."/>
            <person name="Martin F.M."/>
            <person name="Grigoriev I.V."/>
            <person name="Hibbett D.S."/>
        </authorList>
    </citation>
    <scope>NUCLEOTIDE SEQUENCE [LARGE SCALE GENOMIC DNA]</scope>
    <source>
        <strain evidence="7 8">TUFC12733</strain>
    </source>
</reference>
<accession>A0A167J145</accession>
<comment type="subcellular location">
    <subcellularLocation>
        <location evidence="1">Membrane</location>
        <topology evidence="1">Multi-pass membrane protein</topology>
    </subcellularLocation>
</comment>
<evidence type="ECO:0000256" key="2">
    <source>
        <dbReference type="ARBA" id="ARBA00008130"/>
    </source>
</evidence>
<dbReference type="Pfam" id="PF01036">
    <property type="entry name" value="Bac_rhodopsin"/>
    <property type="match status" value="1"/>
</dbReference>
<dbReference type="GO" id="GO:0005886">
    <property type="term" value="C:plasma membrane"/>
    <property type="evidence" value="ECO:0007669"/>
    <property type="project" value="TreeGrafter"/>
</dbReference>
<feature type="transmembrane region" description="Helical" evidence="6">
    <location>
        <begin position="84"/>
        <end position="103"/>
    </location>
</feature>
<evidence type="ECO:0000256" key="3">
    <source>
        <dbReference type="ARBA" id="ARBA00022692"/>
    </source>
</evidence>
<evidence type="ECO:0000256" key="5">
    <source>
        <dbReference type="ARBA" id="ARBA00023136"/>
    </source>
</evidence>
<keyword evidence="3 6" id="KW-0812">Transmembrane</keyword>
<sequence length="242" mass="26270">MRVWAYRLPCGQRVFHLLPIAILTTAAIAYFSMAWDLGGTPVPAEFFSNRHQNQGPDPRHLRPLTRSHPWPELLLGTGLPLSDIFVTVFMGIAMIVAGLFGAVVPSTHKWGYFAGGMAPLFFIRCILLGPARTSAELIGPDVHIIYLRSGLSDRDNVIHPDDEIIFYGSLDILAKPVFIFIHIVSLRGIDVACFGLTGVGVDGVSAIQGTRTIGFFNEKPGANTPEAAPVNRPVDALPDDVA</sequence>
<dbReference type="OrthoDB" id="536545at2759"/>
<dbReference type="AlphaFoldDB" id="A0A167J145"/>
<evidence type="ECO:0000256" key="4">
    <source>
        <dbReference type="ARBA" id="ARBA00022989"/>
    </source>
</evidence>
<protein>
    <submittedName>
        <fullName evidence="7">Family A G protein-coupled receptor-like protein</fullName>
    </submittedName>
</protein>
<evidence type="ECO:0000313" key="8">
    <source>
        <dbReference type="Proteomes" id="UP000076738"/>
    </source>
</evidence>
<keyword evidence="5 6" id="KW-0472">Membrane</keyword>
<name>A0A167J145_CALVF</name>
<keyword evidence="4 6" id="KW-1133">Transmembrane helix</keyword>
<gene>
    <name evidence="7" type="ORF">CALVIDRAFT_529752</name>
</gene>
<keyword evidence="7" id="KW-0675">Receptor</keyword>
<dbReference type="GO" id="GO:0005783">
    <property type="term" value="C:endoplasmic reticulum"/>
    <property type="evidence" value="ECO:0007669"/>
    <property type="project" value="TreeGrafter"/>
</dbReference>
<proteinExistence type="inferred from homology"/>
<dbReference type="Gene3D" id="1.20.1070.10">
    <property type="entry name" value="Rhodopsin 7-helix transmembrane proteins"/>
    <property type="match status" value="1"/>
</dbReference>
<organism evidence="7 8">
    <name type="scientific">Calocera viscosa (strain TUFC12733)</name>
    <dbReference type="NCBI Taxonomy" id="1330018"/>
    <lineage>
        <taxon>Eukaryota</taxon>
        <taxon>Fungi</taxon>
        <taxon>Dikarya</taxon>
        <taxon>Basidiomycota</taxon>
        <taxon>Agaricomycotina</taxon>
        <taxon>Dacrymycetes</taxon>
        <taxon>Dacrymycetales</taxon>
        <taxon>Dacrymycetaceae</taxon>
        <taxon>Calocera</taxon>
    </lineage>
</organism>
<dbReference type="PANTHER" id="PTHR28286">
    <property type="match status" value="1"/>
</dbReference>
<feature type="transmembrane region" description="Helical" evidence="6">
    <location>
        <begin position="110"/>
        <end position="129"/>
    </location>
</feature>